<dbReference type="EMBL" id="DRQG01000035">
    <property type="protein sequence ID" value="HGY54941.1"/>
    <property type="molecule type" value="Genomic_DNA"/>
</dbReference>
<dbReference type="Pfam" id="PF04966">
    <property type="entry name" value="OprB"/>
    <property type="match status" value="1"/>
</dbReference>
<keyword evidence="2" id="KW-0732">Signal</keyword>
<dbReference type="Gene3D" id="2.40.160.180">
    <property type="entry name" value="Carbohydrate-selective porin OprB"/>
    <property type="match status" value="1"/>
</dbReference>
<dbReference type="InterPro" id="IPR038673">
    <property type="entry name" value="OprB_sf"/>
</dbReference>
<evidence type="ECO:0008006" key="4">
    <source>
        <dbReference type="Google" id="ProtNLM"/>
    </source>
</evidence>
<comment type="similarity">
    <text evidence="1 2">Belongs to the OprB family.</text>
</comment>
<sequence>MRRWNFIFIIIALFFAASTQAQKLHITSPSSVGQQLKEDRSIKHTFDSIFLPYDQWKTDFGEKTGFHFGIDYNALYFRSSYSPTYKESSSGVIRFYTNWDLIGGDSEDKGSLVVKLENRHAFTAVAPIDYGFELGYVGLLHSTFTNQGFHATNLYWKQLLNNKKILIFAGFMDVTDYVDVHLLASPWTSFNNLVFATGSGTIGSLPDGAFGAMAGGLISKNLYLSAGIADANSDPVNVFKGFKTFFEKFETFKSFELGWTGDRKLFLFNNIHLTLWQVDARKEAQTQAGWGVSASTSITHHKNWMSFIRGGYSHKGNALLETSVSIGSAHYFQSRQDVFGIALNWGRPNHFDFPNGRDQWTLEAYYLIQLGKHLQITPELQVLLNPAYSTERDAIAIFGIRSRAVF</sequence>
<reference evidence="3" key="1">
    <citation type="journal article" date="2020" name="mSystems">
        <title>Genome- and Community-Level Interaction Insights into Carbon Utilization and Element Cycling Functions of Hydrothermarchaeota in Hydrothermal Sediment.</title>
        <authorList>
            <person name="Zhou Z."/>
            <person name="Liu Y."/>
            <person name="Xu W."/>
            <person name="Pan J."/>
            <person name="Luo Z.H."/>
            <person name="Li M."/>
        </authorList>
    </citation>
    <scope>NUCLEOTIDE SEQUENCE [LARGE SCALE GENOMIC DNA]</scope>
    <source>
        <strain evidence="3">HyVt-577</strain>
    </source>
</reference>
<feature type="signal peptide" evidence="2">
    <location>
        <begin position="1"/>
        <end position="21"/>
    </location>
</feature>
<comment type="caution">
    <text evidence="3">The sequence shown here is derived from an EMBL/GenBank/DDBJ whole genome shotgun (WGS) entry which is preliminary data.</text>
</comment>
<dbReference type="GO" id="GO:0016020">
    <property type="term" value="C:membrane"/>
    <property type="evidence" value="ECO:0007669"/>
    <property type="project" value="InterPro"/>
</dbReference>
<dbReference type="InterPro" id="IPR007049">
    <property type="entry name" value="Carb-sel_porin_OprB"/>
</dbReference>
<dbReference type="GO" id="GO:0008643">
    <property type="term" value="P:carbohydrate transport"/>
    <property type="evidence" value="ECO:0007669"/>
    <property type="project" value="InterPro"/>
</dbReference>
<protein>
    <recommendedName>
        <fullName evidence="4">Porin</fullName>
    </recommendedName>
</protein>
<evidence type="ECO:0000256" key="2">
    <source>
        <dbReference type="RuleBase" id="RU363072"/>
    </source>
</evidence>
<gene>
    <name evidence="3" type="ORF">ENK44_04520</name>
</gene>
<dbReference type="Proteomes" id="UP000885779">
    <property type="component" value="Unassembled WGS sequence"/>
</dbReference>
<organism evidence="3">
    <name type="scientific">Caldithrix abyssi</name>
    <dbReference type="NCBI Taxonomy" id="187145"/>
    <lineage>
        <taxon>Bacteria</taxon>
        <taxon>Pseudomonadati</taxon>
        <taxon>Calditrichota</taxon>
        <taxon>Calditrichia</taxon>
        <taxon>Calditrichales</taxon>
        <taxon>Calditrichaceae</taxon>
        <taxon>Caldithrix</taxon>
    </lineage>
</organism>
<feature type="chain" id="PRO_5031606950" description="Porin" evidence="2">
    <location>
        <begin position="22"/>
        <end position="406"/>
    </location>
</feature>
<evidence type="ECO:0000256" key="1">
    <source>
        <dbReference type="ARBA" id="ARBA00008769"/>
    </source>
</evidence>
<dbReference type="GO" id="GO:0015288">
    <property type="term" value="F:porin activity"/>
    <property type="evidence" value="ECO:0007669"/>
    <property type="project" value="InterPro"/>
</dbReference>
<name>A0A7V4TYW1_CALAY</name>
<proteinExistence type="inferred from homology"/>
<dbReference type="AlphaFoldDB" id="A0A7V4TYW1"/>
<accession>A0A7V4TYW1</accession>
<evidence type="ECO:0000313" key="3">
    <source>
        <dbReference type="EMBL" id="HGY54941.1"/>
    </source>
</evidence>